<feature type="region of interest" description="Disordered" evidence="1">
    <location>
        <begin position="1"/>
        <end position="58"/>
    </location>
</feature>
<feature type="region of interest" description="Disordered" evidence="1">
    <location>
        <begin position="143"/>
        <end position="202"/>
    </location>
</feature>
<dbReference type="AlphaFoldDB" id="A0A6J4PKR3"/>
<feature type="compositionally biased region" description="Basic and acidic residues" evidence="1">
    <location>
        <begin position="47"/>
        <end position="58"/>
    </location>
</feature>
<reference evidence="2" key="1">
    <citation type="submission" date="2020-02" db="EMBL/GenBank/DDBJ databases">
        <authorList>
            <person name="Meier V. D."/>
        </authorList>
    </citation>
    <scope>NUCLEOTIDE SEQUENCE</scope>
    <source>
        <strain evidence="2">AVDCRST_MAG15</strain>
    </source>
</reference>
<gene>
    <name evidence="2" type="ORF">AVDCRST_MAG15-1964</name>
</gene>
<feature type="compositionally biased region" description="Gly residues" evidence="1">
    <location>
        <begin position="160"/>
        <end position="170"/>
    </location>
</feature>
<evidence type="ECO:0000256" key="1">
    <source>
        <dbReference type="SAM" id="MobiDB-lite"/>
    </source>
</evidence>
<feature type="region of interest" description="Disordered" evidence="1">
    <location>
        <begin position="106"/>
        <end position="125"/>
    </location>
</feature>
<proteinExistence type="predicted"/>
<evidence type="ECO:0000313" key="2">
    <source>
        <dbReference type="EMBL" id="CAA9417376.1"/>
    </source>
</evidence>
<sequence>VRLHHRLDRAGRPPRGGPAHDPRKRLPADPVGTDRSARGLRGGQGDIWDHSPPDRRRAGLHARHADLVRPRPRLGAGAVPPLPRPPRRLAHHVARGGRERDAVVPPLRPRRRLPGPPRAHGSHPHLRACWPVGDVVPVLPGLHRRGQRPLDRDPRRRGLLAGGQLRGRGALGEPCLHLRRRGDRGAVPLPRRPGPHEAPPRL</sequence>
<organism evidence="2">
    <name type="scientific">uncultured Rubellimicrobium sp</name>
    <dbReference type="NCBI Taxonomy" id="543078"/>
    <lineage>
        <taxon>Bacteria</taxon>
        <taxon>Pseudomonadati</taxon>
        <taxon>Pseudomonadota</taxon>
        <taxon>Alphaproteobacteria</taxon>
        <taxon>Rhodobacterales</taxon>
        <taxon>Roseobacteraceae</taxon>
        <taxon>Rubellimicrobium</taxon>
        <taxon>environmental samples</taxon>
    </lineage>
</organism>
<feature type="non-terminal residue" evidence="2">
    <location>
        <position position="202"/>
    </location>
</feature>
<name>A0A6J4PKR3_9RHOB</name>
<protein>
    <submittedName>
        <fullName evidence="2">Uncharacterized protein</fullName>
    </submittedName>
</protein>
<dbReference type="EMBL" id="CADCUU010000282">
    <property type="protein sequence ID" value="CAA9417376.1"/>
    <property type="molecule type" value="Genomic_DNA"/>
</dbReference>
<accession>A0A6J4PKR3</accession>
<feature type="compositionally biased region" description="Basic and acidic residues" evidence="1">
    <location>
        <begin position="18"/>
        <end position="27"/>
    </location>
</feature>
<feature type="non-terminal residue" evidence="2">
    <location>
        <position position="1"/>
    </location>
</feature>